<keyword evidence="2 4" id="KW-0378">Hydrolase</keyword>
<dbReference type="InterPro" id="IPR051601">
    <property type="entry name" value="Serine_prot/Carboxylest_S33"/>
</dbReference>
<dbReference type="PANTHER" id="PTHR43248:SF2">
    <property type="entry name" value="PROLYL AMINOPEPTIDASE"/>
    <property type="match status" value="1"/>
</dbReference>
<comment type="caution">
    <text evidence="4">The sequence shown here is derived from an EMBL/GenBank/DDBJ whole genome shotgun (WGS) entry which is preliminary data.</text>
</comment>
<dbReference type="PRINTS" id="PR00793">
    <property type="entry name" value="PROAMNOPTASE"/>
</dbReference>
<reference evidence="4 5" key="1">
    <citation type="submission" date="2018-08" db="EMBL/GenBank/DDBJ databases">
        <title>Sequencing the genomes of 1000 actinobacteria strains.</title>
        <authorList>
            <person name="Klenk H.-P."/>
        </authorList>
    </citation>
    <scope>NUCLEOTIDE SEQUENCE [LARGE SCALE GENOMIC DNA]</scope>
    <source>
        <strain evidence="4 5">DSM 22967</strain>
    </source>
</reference>
<dbReference type="Pfam" id="PF00561">
    <property type="entry name" value="Abhydrolase_1"/>
    <property type="match status" value="1"/>
</dbReference>
<dbReference type="InterPro" id="IPR002410">
    <property type="entry name" value="Peptidase_S33"/>
</dbReference>
<dbReference type="PANTHER" id="PTHR43248">
    <property type="entry name" value="2-SUCCINYL-6-HYDROXY-2,4-CYCLOHEXADIENE-1-CARBOXYLATE SYNTHASE"/>
    <property type="match status" value="1"/>
</dbReference>
<dbReference type="AlphaFoldDB" id="A0A3D9UR68"/>
<comment type="similarity">
    <text evidence="1">Belongs to the peptidase S33 family.</text>
</comment>
<dbReference type="InterPro" id="IPR000073">
    <property type="entry name" value="AB_hydrolase_1"/>
</dbReference>
<organism evidence="4 5">
    <name type="scientific">Calidifontibacter indicus</name>
    <dbReference type="NCBI Taxonomy" id="419650"/>
    <lineage>
        <taxon>Bacteria</taxon>
        <taxon>Bacillati</taxon>
        <taxon>Actinomycetota</taxon>
        <taxon>Actinomycetes</taxon>
        <taxon>Micrococcales</taxon>
        <taxon>Dermacoccaceae</taxon>
        <taxon>Calidifontibacter</taxon>
    </lineage>
</organism>
<feature type="domain" description="AB hydrolase-1" evidence="3">
    <location>
        <begin position="31"/>
        <end position="169"/>
    </location>
</feature>
<dbReference type="SUPFAM" id="SSF53474">
    <property type="entry name" value="alpha/beta-Hydrolases"/>
    <property type="match status" value="1"/>
</dbReference>
<evidence type="ECO:0000313" key="5">
    <source>
        <dbReference type="Proteomes" id="UP000256253"/>
    </source>
</evidence>
<dbReference type="GO" id="GO:0006508">
    <property type="term" value="P:proteolysis"/>
    <property type="evidence" value="ECO:0007669"/>
    <property type="project" value="InterPro"/>
</dbReference>
<dbReference type="GO" id="GO:0004177">
    <property type="term" value="F:aminopeptidase activity"/>
    <property type="evidence" value="ECO:0007669"/>
    <property type="project" value="UniProtKB-EC"/>
</dbReference>
<evidence type="ECO:0000313" key="4">
    <source>
        <dbReference type="EMBL" id="REF31756.1"/>
    </source>
</evidence>
<gene>
    <name evidence="4" type="ORF">DFJ65_2837</name>
</gene>
<dbReference type="Gene3D" id="3.40.50.1820">
    <property type="entry name" value="alpha/beta hydrolase"/>
    <property type="match status" value="1"/>
</dbReference>
<evidence type="ECO:0000256" key="1">
    <source>
        <dbReference type="ARBA" id="ARBA00010088"/>
    </source>
</evidence>
<keyword evidence="5" id="KW-1185">Reference proteome</keyword>
<accession>A0A3D9UR68</accession>
<proteinExistence type="inferred from homology"/>
<dbReference type="Proteomes" id="UP000256253">
    <property type="component" value="Unassembled WGS sequence"/>
</dbReference>
<protein>
    <submittedName>
        <fullName evidence="4">Alpha/beta hydrolase family protein</fullName>
    </submittedName>
</protein>
<evidence type="ECO:0000259" key="3">
    <source>
        <dbReference type="Pfam" id="PF00561"/>
    </source>
</evidence>
<dbReference type="EMBL" id="QTUA01000001">
    <property type="protein sequence ID" value="REF31756.1"/>
    <property type="molecule type" value="Genomic_DNA"/>
</dbReference>
<evidence type="ECO:0000256" key="2">
    <source>
        <dbReference type="ARBA" id="ARBA00022801"/>
    </source>
</evidence>
<name>A0A3D9UR68_9MICO</name>
<sequence length="395" mass="43853">MVPLDHDHPSGETIEVYAREVASADGGDKPYLVFLQGGPGGESPRPSTAPIGPGWIARAVRDYRVLLLDQRGTGLSTPVSSSDSRTAQEYAEYLANFRADSIVRDCELLREHLGVERWSLLGQSFGGFCALNYLSRFPDSLAEVMFTGGVPPVGLSVDEIYAATYERTAELVERHYARFPGDRDAVRRIVDLLEGPTGRVELPDRTPLSTRRFRQLGAGLGMSYGSEQLHYLLERDPQSPMFAAAVGGLLPFPASTPIYTVLHEACYADGGVTGWSCDRVMPSSFRDDPTMLTAEHPFPWLLDEVWGLHRLRKVADLLAARDWPKLYDAQVLARNEVPCAAAVYYDDPYVLRQHSMATAELLGGMRPWITNEFLHDGLRADARVLDRLISSVRER</sequence>
<dbReference type="InterPro" id="IPR029058">
    <property type="entry name" value="AB_hydrolase_fold"/>
</dbReference>